<proteinExistence type="predicted"/>
<keyword evidence="2" id="KW-1185">Reference proteome</keyword>
<dbReference type="SUPFAM" id="SSF53448">
    <property type="entry name" value="Nucleotide-diphospho-sugar transferases"/>
    <property type="match status" value="1"/>
</dbReference>
<protein>
    <recommendedName>
        <fullName evidence="3">Glycosyl transferase</fullName>
    </recommendedName>
</protein>
<dbReference type="Proteomes" id="UP001053296">
    <property type="component" value="Chromosome"/>
</dbReference>
<organism evidence="1 2">
    <name type="scientific">Pseudodesulfovibrio sediminis</name>
    <dbReference type="NCBI Taxonomy" id="2810563"/>
    <lineage>
        <taxon>Bacteria</taxon>
        <taxon>Pseudomonadati</taxon>
        <taxon>Thermodesulfobacteriota</taxon>
        <taxon>Desulfovibrionia</taxon>
        <taxon>Desulfovibrionales</taxon>
        <taxon>Desulfovibrionaceae</taxon>
    </lineage>
</organism>
<evidence type="ECO:0000313" key="1">
    <source>
        <dbReference type="EMBL" id="BCS87981.1"/>
    </source>
</evidence>
<dbReference type="Gene3D" id="3.90.550.10">
    <property type="entry name" value="Spore Coat Polysaccharide Biosynthesis Protein SpsA, Chain A"/>
    <property type="match status" value="1"/>
</dbReference>
<gene>
    <name evidence="1" type="ORF">PSDVSF_12230</name>
</gene>
<dbReference type="RefSeq" id="WP_229595127.1">
    <property type="nucleotide sequence ID" value="NZ_AP024485.1"/>
</dbReference>
<evidence type="ECO:0008006" key="3">
    <source>
        <dbReference type="Google" id="ProtNLM"/>
    </source>
</evidence>
<evidence type="ECO:0000313" key="2">
    <source>
        <dbReference type="Proteomes" id="UP001053296"/>
    </source>
</evidence>
<reference evidence="1" key="1">
    <citation type="journal article" date="2022" name="Arch. Microbiol.">
        <title>Pseudodesulfovibrio sediminis sp. nov., a mesophilic and neutrophilic sulfate-reducing bacterium isolated from sediment of a brackish lake.</title>
        <authorList>
            <person name="Takahashi A."/>
            <person name="Kojima H."/>
            <person name="Watanabe M."/>
            <person name="Fukui M."/>
        </authorList>
    </citation>
    <scope>NUCLEOTIDE SEQUENCE</scope>
    <source>
        <strain evidence="1">SF6</strain>
    </source>
</reference>
<dbReference type="EMBL" id="AP024485">
    <property type="protein sequence ID" value="BCS87981.1"/>
    <property type="molecule type" value="Genomic_DNA"/>
</dbReference>
<accession>A0ABN6ES60</accession>
<dbReference type="InterPro" id="IPR029044">
    <property type="entry name" value="Nucleotide-diphossugar_trans"/>
</dbReference>
<sequence length="346" mass="40064">MTSSIRCFTSVNNCYLPKARVLAESVKAHHPDWQFDLVLSDTPIDPFDLEKEPFDTLLTLDQLGVENWQSWAFMHRVVELCTATKGMAAMRILEEHNPNFLIYLDPDTAVFNSMDNLIDLLHTHPLILTPHQLCPETELPAIIDNEICSLKHGIFNLGFFAVKNAGQGRDFIQWWNERLLHFCYDDIPSGLFTDQKWCDHAPVFFDQLHILRKSNYNVATWNLAHRDVAMGDDGTILVDGRPLRFYHFTGYDSGAGATMLAKYASSNTVVNELWDWYARQLERHGQEQLGRCPWAYSVFDNGEKIENAMRRLYRDRKDLQISFPDPFDTSREDGGFLAWWQMGHDR</sequence>
<name>A0ABN6ES60_9BACT</name>